<evidence type="ECO:0000313" key="1">
    <source>
        <dbReference type="EMBL" id="MED6173986.1"/>
    </source>
</evidence>
<organism evidence="1 2">
    <name type="scientific">Stylosanthes scabra</name>
    <dbReference type="NCBI Taxonomy" id="79078"/>
    <lineage>
        <taxon>Eukaryota</taxon>
        <taxon>Viridiplantae</taxon>
        <taxon>Streptophyta</taxon>
        <taxon>Embryophyta</taxon>
        <taxon>Tracheophyta</taxon>
        <taxon>Spermatophyta</taxon>
        <taxon>Magnoliopsida</taxon>
        <taxon>eudicotyledons</taxon>
        <taxon>Gunneridae</taxon>
        <taxon>Pentapetalae</taxon>
        <taxon>rosids</taxon>
        <taxon>fabids</taxon>
        <taxon>Fabales</taxon>
        <taxon>Fabaceae</taxon>
        <taxon>Papilionoideae</taxon>
        <taxon>50 kb inversion clade</taxon>
        <taxon>dalbergioids sensu lato</taxon>
        <taxon>Dalbergieae</taxon>
        <taxon>Pterocarpus clade</taxon>
        <taxon>Stylosanthes</taxon>
    </lineage>
</organism>
<comment type="caution">
    <text evidence="1">The sequence shown here is derived from an EMBL/GenBank/DDBJ whole genome shotgun (WGS) entry which is preliminary data.</text>
</comment>
<evidence type="ECO:0000313" key="2">
    <source>
        <dbReference type="Proteomes" id="UP001341840"/>
    </source>
</evidence>
<accession>A0ABU6VK94</accession>
<gene>
    <name evidence="1" type="ORF">PIB30_064757</name>
</gene>
<reference evidence="1 2" key="1">
    <citation type="journal article" date="2023" name="Plants (Basel)">
        <title>Bridging the Gap: Combining Genomics and Transcriptomics Approaches to Understand Stylosanthes scabra, an Orphan Legume from the Brazilian Caatinga.</title>
        <authorList>
            <person name="Ferreira-Neto J.R.C."/>
            <person name="da Silva M.D."/>
            <person name="Binneck E."/>
            <person name="de Melo N.F."/>
            <person name="da Silva R.H."/>
            <person name="de Melo A.L.T.M."/>
            <person name="Pandolfi V."/>
            <person name="Bustamante F.O."/>
            <person name="Brasileiro-Vidal A.C."/>
            <person name="Benko-Iseppon A.M."/>
        </authorList>
    </citation>
    <scope>NUCLEOTIDE SEQUENCE [LARGE SCALE GENOMIC DNA]</scope>
    <source>
        <tissue evidence="1">Leaves</tissue>
    </source>
</reference>
<dbReference type="EMBL" id="JASCZI010151670">
    <property type="protein sequence ID" value="MED6173986.1"/>
    <property type="molecule type" value="Genomic_DNA"/>
</dbReference>
<dbReference type="Proteomes" id="UP001341840">
    <property type="component" value="Unassembled WGS sequence"/>
</dbReference>
<proteinExistence type="predicted"/>
<protein>
    <submittedName>
        <fullName evidence="1">Uncharacterized protein</fullName>
    </submittedName>
</protein>
<name>A0ABU6VK94_9FABA</name>
<keyword evidence="2" id="KW-1185">Reference proteome</keyword>
<sequence>MLEHHRCLAMEQNTILLVRFDKPVPQPQLGGCYSNSVISSGHVTIPHQYRQHCLRHHLLMPVSHACVTDTTYLVQCRDLGWLDWISWVPRPLVATLDNPSYKWKHGIKIDTQGL</sequence>